<dbReference type="Gene3D" id="1.10.3720.10">
    <property type="entry name" value="MetI-like"/>
    <property type="match status" value="1"/>
</dbReference>
<dbReference type="GO" id="GO:0042956">
    <property type="term" value="P:maltodextrin transmembrane transport"/>
    <property type="evidence" value="ECO:0007669"/>
    <property type="project" value="TreeGrafter"/>
</dbReference>
<keyword evidence="3 9" id="KW-0813">Transport</keyword>
<keyword evidence="5 10" id="KW-0762">Sugar transport</keyword>
<dbReference type="CDD" id="cd06261">
    <property type="entry name" value="TM_PBP2"/>
    <property type="match status" value="1"/>
</dbReference>
<dbReference type="STRING" id="1173111.SAMN05444955_105163"/>
<dbReference type="SUPFAM" id="SSF161098">
    <property type="entry name" value="MetI-like"/>
    <property type="match status" value="1"/>
</dbReference>
<dbReference type="PROSITE" id="PS50928">
    <property type="entry name" value="ABC_TM1"/>
    <property type="match status" value="1"/>
</dbReference>
<evidence type="ECO:0000313" key="12">
    <source>
        <dbReference type="EMBL" id="SEN06177.1"/>
    </source>
</evidence>
<dbReference type="Proteomes" id="UP000199695">
    <property type="component" value="Unassembled WGS sequence"/>
</dbReference>
<feature type="transmembrane region" description="Helical" evidence="9">
    <location>
        <begin position="79"/>
        <end position="101"/>
    </location>
</feature>
<evidence type="ECO:0000313" key="13">
    <source>
        <dbReference type="Proteomes" id="UP000199695"/>
    </source>
</evidence>
<evidence type="ECO:0000256" key="10">
    <source>
        <dbReference type="RuleBase" id="RU367050"/>
    </source>
</evidence>
<dbReference type="GO" id="GO:0015423">
    <property type="term" value="F:ABC-type maltose transporter activity"/>
    <property type="evidence" value="ECO:0007669"/>
    <property type="project" value="TreeGrafter"/>
</dbReference>
<dbReference type="SUPFAM" id="SSF160964">
    <property type="entry name" value="MalF N-terminal region-like"/>
    <property type="match status" value="1"/>
</dbReference>
<evidence type="ECO:0000256" key="5">
    <source>
        <dbReference type="ARBA" id="ARBA00022597"/>
    </source>
</evidence>
<evidence type="ECO:0000256" key="2">
    <source>
        <dbReference type="ARBA" id="ARBA00009047"/>
    </source>
</evidence>
<dbReference type="RefSeq" id="WP_089966780.1">
    <property type="nucleotide sequence ID" value="NZ_FOCQ01000005.1"/>
</dbReference>
<dbReference type="EMBL" id="FOCQ01000005">
    <property type="protein sequence ID" value="SEN06177.1"/>
    <property type="molecule type" value="Genomic_DNA"/>
</dbReference>
<sequence length="432" mass="48892">MEAEIRTTAGSWGKRKTAACLSALSMGLGQMYNKQWLKGILLLILQFSYLVVFFDLFNIGLWGIVTLGEIPHEDHSIELLAKGIISILLIFIGLLFYGLNIRDAYQVGAMREKGIRPPGIWETYRTVTDKGFPYLVIAPAMLLLVFVVLFPIMFMVLLAFTNYDLYHQPPVKLVDWVGLDNFVNFFRLDMWKNSFVSVFSWTVVWTLMSTTVQIAIGLFLAVLINQKRVKFKKFIRTVLILPWAVPPFVSCIVFAGMFNDNFGPVNQMLNDLGFASIPWLTDPFWCKVAILLIQFWLGFPFSLALYTGVLQAIPSDLYEAAQVDGATVWQKFRHITLPMALYATAPLLIVQYAGNFNNFNVIYLFNKGGPAVPEQTAGGTDILISWVYKLTFVTFKYNYAAAISIIIGLIVTVLALIQFRNTRSFKEEGLIQ</sequence>
<dbReference type="PANTHER" id="PTHR47314:SF1">
    <property type="entry name" value="MALTOSE_MALTODEXTRIN TRANSPORT SYSTEM PERMEASE PROTEIN MALF"/>
    <property type="match status" value="1"/>
</dbReference>
<dbReference type="InterPro" id="IPR000515">
    <property type="entry name" value="MetI-like"/>
</dbReference>
<comment type="similarity">
    <text evidence="2 10">Belongs to the binding-protein-dependent transport system permease family. MalFG subfamily.</text>
</comment>
<dbReference type="PANTHER" id="PTHR47314">
    <property type="entry name" value="MALTOSE/MALTODEXTRIN TRANSPORT SYSTEM PERMEASE PROTEIN MALF"/>
    <property type="match status" value="1"/>
</dbReference>
<feature type="transmembrane region" description="Helical" evidence="9">
    <location>
        <begin position="397"/>
        <end position="417"/>
    </location>
</feature>
<evidence type="ECO:0000256" key="1">
    <source>
        <dbReference type="ARBA" id="ARBA00004651"/>
    </source>
</evidence>
<keyword evidence="8 9" id="KW-0472">Membrane</keyword>
<accession>A0A1H8DI19</accession>
<feature type="transmembrane region" description="Helical" evidence="9">
    <location>
        <begin position="40"/>
        <end position="67"/>
    </location>
</feature>
<proteinExistence type="inferred from homology"/>
<feature type="transmembrane region" description="Helical" evidence="9">
    <location>
        <begin position="234"/>
        <end position="258"/>
    </location>
</feature>
<protein>
    <recommendedName>
        <fullName evidence="10">Maltose/maltodextrin transport system permease protein</fullName>
    </recommendedName>
</protein>
<dbReference type="Pfam" id="PF00528">
    <property type="entry name" value="BPD_transp_1"/>
    <property type="match status" value="1"/>
</dbReference>
<keyword evidence="7 9" id="KW-1133">Transmembrane helix</keyword>
<feature type="domain" description="ABC transmembrane type-1" evidence="11">
    <location>
        <begin position="199"/>
        <end position="418"/>
    </location>
</feature>
<evidence type="ECO:0000256" key="9">
    <source>
        <dbReference type="RuleBase" id="RU363032"/>
    </source>
</evidence>
<keyword evidence="13" id="KW-1185">Reference proteome</keyword>
<dbReference type="FunFam" id="1.10.3720.10:FF:000036">
    <property type="entry name" value="Maltodextrin ABC transporter, permease protein"/>
    <property type="match status" value="1"/>
</dbReference>
<evidence type="ECO:0000256" key="7">
    <source>
        <dbReference type="ARBA" id="ARBA00022989"/>
    </source>
</evidence>
<feature type="transmembrane region" description="Helical" evidence="9">
    <location>
        <begin position="134"/>
        <end position="160"/>
    </location>
</feature>
<dbReference type="AlphaFoldDB" id="A0A1H8DI19"/>
<evidence type="ECO:0000259" key="11">
    <source>
        <dbReference type="PROSITE" id="PS50928"/>
    </source>
</evidence>
<dbReference type="GO" id="GO:1990060">
    <property type="term" value="C:maltose transport complex"/>
    <property type="evidence" value="ECO:0007669"/>
    <property type="project" value="TreeGrafter"/>
</dbReference>
<name>A0A1H8DI19_9BACL</name>
<feature type="transmembrane region" description="Helical" evidence="9">
    <location>
        <begin position="198"/>
        <end position="222"/>
    </location>
</feature>
<feature type="transmembrane region" description="Helical" evidence="9">
    <location>
        <begin position="288"/>
        <end position="313"/>
    </location>
</feature>
<evidence type="ECO:0000256" key="4">
    <source>
        <dbReference type="ARBA" id="ARBA00022475"/>
    </source>
</evidence>
<evidence type="ECO:0000256" key="8">
    <source>
        <dbReference type="ARBA" id="ARBA00023136"/>
    </source>
</evidence>
<comment type="subcellular location">
    <subcellularLocation>
        <location evidence="1 9">Cell membrane</location>
        <topology evidence="1 9">Multi-pass membrane protein</topology>
    </subcellularLocation>
</comment>
<keyword evidence="6 9" id="KW-0812">Transmembrane</keyword>
<dbReference type="OrthoDB" id="9778687at2"/>
<dbReference type="InterPro" id="IPR035906">
    <property type="entry name" value="MetI-like_sf"/>
</dbReference>
<gene>
    <name evidence="12" type="ORF">SAMN05444955_105163</name>
</gene>
<organism evidence="12 13">
    <name type="scientific">Lihuaxuella thermophila</name>
    <dbReference type="NCBI Taxonomy" id="1173111"/>
    <lineage>
        <taxon>Bacteria</taxon>
        <taxon>Bacillati</taxon>
        <taxon>Bacillota</taxon>
        <taxon>Bacilli</taxon>
        <taxon>Bacillales</taxon>
        <taxon>Thermoactinomycetaceae</taxon>
        <taxon>Lihuaxuella</taxon>
    </lineage>
</organism>
<evidence type="ECO:0000256" key="3">
    <source>
        <dbReference type="ARBA" id="ARBA00022448"/>
    </source>
</evidence>
<comment type="function">
    <text evidence="10">Part of the ABC transporter complex MalEFGK involved in maltose/maltodextrin import. Probably responsible for the translocation of the substrate across the membrane.</text>
</comment>
<evidence type="ECO:0000256" key="6">
    <source>
        <dbReference type="ARBA" id="ARBA00022692"/>
    </source>
</evidence>
<keyword evidence="4 10" id="KW-1003">Cell membrane</keyword>
<reference evidence="12 13" key="1">
    <citation type="submission" date="2016-10" db="EMBL/GenBank/DDBJ databases">
        <authorList>
            <person name="de Groot N.N."/>
        </authorList>
    </citation>
    <scope>NUCLEOTIDE SEQUENCE [LARGE SCALE GENOMIC DNA]</scope>
    <source>
        <strain evidence="12 13">DSM 46701</strain>
    </source>
</reference>
<feature type="transmembrane region" description="Helical" evidence="9">
    <location>
        <begin position="334"/>
        <end position="354"/>
    </location>
</feature>